<protein>
    <submittedName>
        <fullName evidence="1">Uncharacterized protein</fullName>
    </submittedName>
</protein>
<sequence>MVAYNFKKKFAYPVTQGYKVQTIRAPRKNGHVKAGGAIQLYTGMRTSNCEKLVNPDPICKAVFSIDIKGHGDVLIDRCPLTLEQIRQLALADGFIDTIPGLGESGPTINAETHMIEFFADKLPCLGFSLIYWGPDKWWDVLDFLPDLVIENHDRLAT</sequence>
<dbReference type="RefSeq" id="WP_163697348.1">
    <property type="nucleotide sequence ID" value="NZ_QXHD01000004.1"/>
</dbReference>
<dbReference type="Proteomes" id="UP000481033">
    <property type="component" value="Unassembled WGS sequence"/>
</dbReference>
<gene>
    <name evidence="1" type="ORF">DXZ20_07230</name>
</gene>
<accession>A0A6M0RI97</accession>
<dbReference type="EMBL" id="QXHD01000004">
    <property type="protein sequence ID" value="NEZ55472.1"/>
    <property type="molecule type" value="Genomic_DNA"/>
</dbReference>
<organism evidence="1 2">
    <name type="scientific">Adonisia turfae CCMR0081</name>
    <dbReference type="NCBI Taxonomy" id="2292702"/>
    <lineage>
        <taxon>Bacteria</taxon>
        <taxon>Bacillati</taxon>
        <taxon>Cyanobacteriota</taxon>
        <taxon>Adonisia</taxon>
        <taxon>Adonisia turfae</taxon>
    </lineage>
</organism>
<dbReference type="AlphaFoldDB" id="A0A6M0RI97"/>
<reference evidence="1 2" key="1">
    <citation type="journal article" date="2020" name="Microb. Ecol.">
        <title>Ecogenomics of the Marine Benthic Filamentous Cyanobacterium Adonisia.</title>
        <authorList>
            <person name="Walter J.M."/>
            <person name="Coutinho F.H."/>
            <person name="Leomil L."/>
            <person name="Hargreaves P.I."/>
            <person name="Campeao M.E."/>
            <person name="Vieira V.V."/>
            <person name="Silva B.S."/>
            <person name="Fistarol G.O."/>
            <person name="Salomon P.S."/>
            <person name="Sawabe T."/>
            <person name="Mino S."/>
            <person name="Hosokawa M."/>
            <person name="Miyashita H."/>
            <person name="Maruyama F."/>
            <person name="van Verk M.C."/>
            <person name="Dutilh B.E."/>
            <person name="Thompson C.C."/>
            <person name="Thompson F.L."/>
        </authorList>
    </citation>
    <scope>NUCLEOTIDE SEQUENCE [LARGE SCALE GENOMIC DNA]</scope>
    <source>
        <strain evidence="1 2">CCMR0081</strain>
    </source>
</reference>
<keyword evidence="2" id="KW-1185">Reference proteome</keyword>
<name>A0A6M0RI97_9CYAN</name>
<evidence type="ECO:0000313" key="1">
    <source>
        <dbReference type="EMBL" id="NEZ55472.1"/>
    </source>
</evidence>
<proteinExistence type="predicted"/>
<comment type="caution">
    <text evidence="1">The sequence shown here is derived from an EMBL/GenBank/DDBJ whole genome shotgun (WGS) entry which is preliminary data.</text>
</comment>
<evidence type="ECO:0000313" key="2">
    <source>
        <dbReference type="Proteomes" id="UP000481033"/>
    </source>
</evidence>